<dbReference type="InterPro" id="IPR029052">
    <property type="entry name" value="Metallo-depent_PP-like"/>
</dbReference>
<accession>A0A5B8XKX7</accession>
<dbReference type="InterPro" id="IPR050126">
    <property type="entry name" value="Ap4A_hydrolase"/>
</dbReference>
<organism evidence="3 4">
    <name type="scientific">Microvenator marinus</name>
    <dbReference type="NCBI Taxonomy" id="2600177"/>
    <lineage>
        <taxon>Bacteria</taxon>
        <taxon>Deltaproteobacteria</taxon>
        <taxon>Bradymonadales</taxon>
        <taxon>Microvenatoraceae</taxon>
        <taxon>Microvenator</taxon>
    </lineage>
</organism>
<dbReference type="SUPFAM" id="SSF56300">
    <property type="entry name" value="Metallo-dependent phosphatases"/>
    <property type="match status" value="1"/>
</dbReference>
<dbReference type="RefSeq" id="WP_146956600.1">
    <property type="nucleotide sequence ID" value="NZ_CP042467.1"/>
</dbReference>
<dbReference type="AlphaFoldDB" id="A0A5B8XKX7"/>
<evidence type="ECO:0000313" key="4">
    <source>
        <dbReference type="Proteomes" id="UP000321595"/>
    </source>
</evidence>
<dbReference type="GO" id="GO:0005737">
    <property type="term" value="C:cytoplasm"/>
    <property type="evidence" value="ECO:0007669"/>
    <property type="project" value="TreeGrafter"/>
</dbReference>
<gene>
    <name evidence="3" type="ORF">FRD01_00430</name>
</gene>
<dbReference type="Pfam" id="PF12850">
    <property type="entry name" value="Metallophos_2"/>
    <property type="match status" value="1"/>
</dbReference>
<comment type="similarity">
    <text evidence="1">Belongs to the metallophosphoesterase superfamily. YfcE family.</text>
</comment>
<reference evidence="3 4" key="1">
    <citation type="submission" date="2019-08" db="EMBL/GenBank/DDBJ databases">
        <authorList>
            <person name="Liang Q."/>
        </authorList>
    </citation>
    <scope>NUCLEOTIDE SEQUENCE [LARGE SCALE GENOMIC DNA]</scope>
    <source>
        <strain evidence="3 4">V1718</strain>
    </source>
</reference>
<dbReference type="PANTHER" id="PTHR42850">
    <property type="entry name" value="METALLOPHOSPHOESTERASE"/>
    <property type="match status" value="1"/>
</dbReference>
<evidence type="ECO:0000313" key="3">
    <source>
        <dbReference type="EMBL" id="QED25751.1"/>
    </source>
</evidence>
<dbReference type="KEGG" id="bbae:FRD01_00430"/>
<dbReference type="EMBL" id="CP042467">
    <property type="protein sequence ID" value="QED25751.1"/>
    <property type="molecule type" value="Genomic_DNA"/>
</dbReference>
<dbReference type="Gene3D" id="3.60.21.10">
    <property type="match status" value="1"/>
</dbReference>
<feature type="domain" description="Calcineurin-like phosphoesterase" evidence="2">
    <location>
        <begin position="4"/>
        <end position="196"/>
    </location>
</feature>
<name>A0A5B8XKX7_9DELT</name>
<dbReference type="PANTHER" id="PTHR42850:SF2">
    <property type="entry name" value="BLL5683 PROTEIN"/>
    <property type="match status" value="1"/>
</dbReference>
<protein>
    <submittedName>
        <fullName evidence="3">Metallophosphoesterase family protein</fullName>
    </submittedName>
</protein>
<evidence type="ECO:0000256" key="1">
    <source>
        <dbReference type="ARBA" id="ARBA00008950"/>
    </source>
</evidence>
<dbReference type="OrthoDB" id="9813918at2"/>
<dbReference type="Proteomes" id="UP000321595">
    <property type="component" value="Chromosome"/>
</dbReference>
<proteinExistence type="inferred from homology"/>
<dbReference type="GO" id="GO:0016791">
    <property type="term" value="F:phosphatase activity"/>
    <property type="evidence" value="ECO:0007669"/>
    <property type="project" value="TreeGrafter"/>
</dbReference>
<sequence>MTKRLAILADIHGNLPALEAVLDDIAGQGVDEVVLAGDLVGRGPQGSAVSSRVRELGLESVRGNHEDYLLDFRKGAVPEEWLSAEEWACTRWMADELSNTDIEFLDALPFSMTRGHANEVRIVHGSSRSYNEGIGPWLQEAEIQEHFDSVEEPVLICAHTHRAHVWRLPQGLVVNVGSVGLPFNRDTRAQYAILERNADSWDVELKQVQYDLNQTRRAFEETGFLDCGGATAALLLKELESATPYLVPFLKWAEVLERPPLLDGVPEFLNFHRPDLPLAEQFARLSALQK</sequence>
<dbReference type="InterPro" id="IPR024654">
    <property type="entry name" value="Calcineurin-like_PHP_lpxH"/>
</dbReference>
<evidence type="ECO:0000259" key="2">
    <source>
        <dbReference type="Pfam" id="PF12850"/>
    </source>
</evidence>
<keyword evidence="4" id="KW-1185">Reference proteome</keyword>